<feature type="signal peptide" evidence="1">
    <location>
        <begin position="1"/>
        <end position="17"/>
    </location>
</feature>
<proteinExistence type="predicted"/>
<feature type="chain" id="PRO_5032400591" evidence="1">
    <location>
        <begin position="18"/>
        <end position="1061"/>
    </location>
</feature>
<sequence length="1061" mass="113931">MLRLLAVTACLAKVAIATCPDDPEVDLCETTGEETGSGFRSTPWMALVLPLATARPKVATGLALALALVVGADAATCGELKDFYRTENCCGSPTTVLSNPVPGTATCPYNFNKPACSTAEPQTPRDLSTGATGSMVPKAATLTDAQANFLPLVNVHFHLGAEHKSDAYNNDTDAMAYDAASSGRRLASNPRPGFMCPTDTLTDAQMTPYTFQHCKGDVQVGKSYEVHYVHSSAGTDYNASDDMNADLLADGLGGAANGRGLLNPMVVVQGQIYQIVNGGPTVNDLLHGWTVVGHANSVMYSGSTTGQSHDNSVCSPYVITWHVDKDCHQVSPESFDNLCKQMKDMYGMSVDLEPHGSRILVSSTYVVRVVMPASDMEKRDWCSEEFGGWEIGLLMCFALSIWQTEERLQRYFARQSYPAMLRLLALSVVAADAATCGDLKDFYRTENCCGSPTTVLSNPVPGTGTCPYNFNKPACSTAEPQTPRDLSTGATGSMVPKAATLTDAQANFLPLVNVHFHLGAEHKSDAYNNDTDAMAYDAASSGRRLASNPRPGFMCPTDTLTDAQMTPYTFQHCKGDVQVGKSYEVHYVHSSAGTDYNASDDMNADLLADGLGGAANGRGLLNPMVVVQGQIYQIVNGGPTVNDLLHGWTVVGHANSVMYSGSTTGQSHDNSVCSPYVITWHVDKDCHQVSPESFDNLCKQMKDMYGMSVDLEPHGSRILVSSTYVVRSEYVELMSSGVCVVMPASDLEKRDWCSEEFGGWWAGGAARRGLRFYTAPINAGNERLQRYFARQSYPAMLRLLALSVVAADAATCGDLKDFYRTENCCGSPTTVLSNPVPGTATCPYNFNKPACSTAEPQTPRDLSTGATGSMVPKAATLTDAQANFLPLVNVHFHLGAEHKSDAYNNDTDAMAYDAASSGRRLASNPRPGFMCPTDTLTDAQMTPYTFQHCKGDVQVGKSYEVHYVHSSAGTDYNASDDMNADLLADGLGGAANGRGLLNPMVVVQGQIYQIVNGGPTVNDLLHGWSTTGQSHDNSCVVTPASDLEKRDWCSEEFGGWQRPMK</sequence>
<comment type="caution">
    <text evidence="2">The sequence shown here is derived from an EMBL/GenBank/DDBJ whole genome shotgun (WGS) entry which is preliminary data.</text>
</comment>
<dbReference type="EMBL" id="CAJNDS010000946">
    <property type="protein sequence ID" value="CAE7241691.1"/>
    <property type="molecule type" value="Genomic_DNA"/>
</dbReference>
<evidence type="ECO:0000313" key="3">
    <source>
        <dbReference type="Proteomes" id="UP000604046"/>
    </source>
</evidence>
<evidence type="ECO:0000313" key="2">
    <source>
        <dbReference type="EMBL" id="CAE7241691.1"/>
    </source>
</evidence>
<dbReference type="AlphaFoldDB" id="A0A812L574"/>
<gene>
    <name evidence="2" type="ORF">SNAT2548_LOCUS10976</name>
</gene>
<dbReference type="Proteomes" id="UP000604046">
    <property type="component" value="Unassembled WGS sequence"/>
</dbReference>
<protein>
    <submittedName>
        <fullName evidence="2">Uncharacterized protein</fullName>
    </submittedName>
</protein>
<organism evidence="2 3">
    <name type="scientific">Symbiodinium natans</name>
    <dbReference type="NCBI Taxonomy" id="878477"/>
    <lineage>
        <taxon>Eukaryota</taxon>
        <taxon>Sar</taxon>
        <taxon>Alveolata</taxon>
        <taxon>Dinophyceae</taxon>
        <taxon>Suessiales</taxon>
        <taxon>Symbiodiniaceae</taxon>
        <taxon>Symbiodinium</taxon>
    </lineage>
</organism>
<accession>A0A812L574</accession>
<dbReference type="Pfam" id="PF10563">
    <property type="entry name" value="CA_like"/>
    <property type="match status" value="3"/>
</dbReference>
<dbReference type="InterPro" id="IPR018883">
    <property type="entry name" value="Delta_CA"/>
</dbReference>
<name>A0A812L574_9DINO</name>
<keyword evidence="1" id="KW-0732">Signal</keyword>
<keyword evidence="3" id="KW-1185">Reference proteome</keyword>
<reference evidence="2" key="1">
    <citation type="submission" date="2021-02" db="EMBL/GenBank/DDBJ databases">
        <authorList>
            <person name="Dougan E. K."/>
            <person name="Rhodes N."/>
            <person name="Thang M."/>
            <person name="Chan C."/>
        </authorList>
    </citation>
    <scope>NUCLEOTIDE SEQUENCE</scope>
</reference>
<evidence type="ECO:0000256" key="1">
    <source>
        <dbReference type="SAM" id="SignalP"/>
    </source>
</evidence>